<dbReference type="Proteomes" id="UP000239563">
    <property type="component" value="Chromosome VI"/>
</dbReference>
<dbReference type="EMBL" id="LT795059">
    <property type="protein sequence ID" value="SJX62739.1"/>
    <property type="molecule type" value="Genomic_DNA"/>
</dbReference>
<evidence type="ECO:0000313" key="2">
    <source>
        <dbReference type="EMBL" id="SJX62739.1"/>
    </source>
</evidence>
<gene>
    <name evidence="2" type="ORF">SRS1_10096</name>
</gene>
<protein>
    <submittedName>
        <fullName evidence="2">Uncharacterized protein</fullName>
    </submittedName>
</protein>
<evidence type="ECO:0000256" key="1">
    <source>
        <dbReference type="SAM" id="SignalP"/>
    </source>
</evidence>
<organism evidence="2 3">
    <name type="scientific">Sporisorium reilianum f. sp. reilianum</name>
    <dbReference type="NCBI Taxonomy" id="72559"/>
    <lineage>
        <taxon>Eukaryota</taxon>
        <taxon>Fungi</taxon>
        <taxon>Dikarya</taxon>
        <taxon>Basidiomycota</taxon>
        <taxon>Ustilaginomycotina</taxon>
        <taxon>Ustilaginomycetes</taxon>
        <taxon>Ustilaginales</taxon>
        <taxon>Ustilaginaceae</taxon>
        <taxon>Sporisorium</taxon>
    </lineage>
</organism>
<feature type="signal peptide" evidence="1">
    <location>
        <begin position="1"/>
        <end position="21"/>
    </location>
</feature>
<proteinExistence type="predicted"/>
<dbReference type="AlphaFoldDB" id="A0A2N8UDB1"/>
<name>A0A2N8UDB1_9BASI</name>
<accession>A0A2N8UDB1</accession>
<keyword evidence="1" id="KW-0732">Signal</keyword>
<sequence>MNVSRLLCVFIMLGFFRYIEAAGPPSILPPVIRQSEEGIKEMWRKAWSGTLFSSLPSPHAHLQQAWERFLSLSGEPMIEAFYRYNQRKYGRTRCFVALAQLTNRKTYHFDPKDWQAKQELAVALIEAFAKHQAEVKAAQASTSRETLELLVDRGDGRSKVNLRPNVPVAERKQWGKELDLGRNKGAKAF</sequence>
<feature type="chain" id="PRO_5014763787" evidence="1">
    <location>
        <begin position="22"/>
        <end position="189"/>
    </location>
</feature>
<evidence type="ECO:0000313" key="3">
    <source>
        <dbReference type="Proteomes" id="UP000239563"/>
    </source>
</evidence>
<reference evidence="2 3" key="1">
    <citation type="submission" date="2017-02" db="EMBL/GenBank/DDBJ databases">
        <authorList>
            <person name="Peterson S.W."/>
        </authorList>
    </citation>
    <scope>NUCLEOTIDE SEQUENCE [LARGE SCALE GENOMIC DNA]</scope>
    <source>
        <strain evidence="2 3">SRS1_H2-8</strain>
    </source>
</reference>